<gene>
    <name evidence="2" type="ORF">TRIADDRAFT_58230</name>
</gene>
<accession>B3S180</accession>
<feature type="transmembrane region" description="Helical" evidence="1">
    <location>
        <begin position="16"/>
        <end position="37"/>
    </location>
</feature>
<organism evidence="2 3">
    <name type="scientific">Trichoplax adhaerens</name>
    <name type="common">Trichoplax reptans</name>
    <dbReference type="NCBI Taxonomy" id="10228"/>
    <lineage>
        <taxon>Eukaryota</taxon>
        <taxon>Metazoa</taxon>
        <taxon>Placozoa</taxon>
        <taxon>Uniplacotomia</taxon>
        <taxon>Trichoplacea</taxon>
        <taxon>Trichoplacidae</taxon>
        <taxon>Trichoplax</taxon>
    </lineage>
</organism>
<reference evidence="2 3" key="1">
    <citation type="journal article" date="2008" name="Nature">
        <title>The Trichoplax genome and the nature of placozoans.</title>
        <authorList>
            <person name="Srivastava M."/>
            <person name="Begovic E."/>
            <person name="Chapman J."/>
            <person name="Putnam N.H."/>
            <person name="Hellsten U."/>
            <person name="Kawashima T."/>
            <person name="Kuo A."/>
            <person name="Mitros T."/>
            <person name="Salamov A."/>
            <person name="Carpenter M.L."/>
            <person name="Signorovitch A.Y."/>
            <person name="Moreno M.A."/>
            <person name="Kamm K."/>
            <person name="Grimwood J."/>
            <person name="Schmutz J."/>
            <person name="Shapiro H."/>
            <person name="Grigoriev I.V."/>
            <person name="Buss L.W."/>
            <person name="Schierwater B."/>
            <person name="Dellaporta S.L."/>
            <person name="Rokhsar D.S."/>
        </authorList>
    </citation>
    <scope>NUCLEOTIDE SEQUENCE [LARGE SCALE GENOMIC DNA]</scope>
    <source>
        <strain evidence="2 3">Grell-BS-1999</strain>
    </source>
</reference>
<dbReference type="CTD" id="6755639"/>
<name>B3S180_TRIAD</name>
<evidence type="ECO:0000313" key="3">
    <source>
        <dbReference type="Proteomes" id="UP000009022"/>
    </source>
</evidence>
<protein>
    <submittedName>
        <fullName evidence="2">Uncharacterized protein</fullName>
    </submittedName>
</protein>
<proteinExistence type="predicted"/>
<dbReference type="RefSeq" id="XP_002114105.1">
    <property type="nucleotide sequence ID" value="XM_002114069.1"/>
</dbReference>
<keyword evidence="1" id="KW-1133">Transmembrane helix</keyword>
<evidence type="ECO:0000256" key="1">
    <source>
        <dbReference type="SAM" id="Phobius"/>
    </source>
</evidence>
<dbReference type="AlphaFoldDB" id="B3S180"/>
<sequence>MDFASDFLPWRSPRNIISILTVGILACVCLCNAVFIIRLKYRKEEWKVTGSDSHHQLEKEAELNDNPDNFIPRSVSAYTQDGPRRGSCISMIKKIVSPDYDDNSSRASSANTIVKSLVVKANVRDCRSDSRSFKNLRPQSYNMALSTSSPQLNRLTCNGNATDQPSIYVNKQTLGSDLHMSINSHGGSTTGTRATGIRRVSKQFSKCLLPGNHGNSSSSKHLDMKRRKSGESFIEECSRTYYSDTPIARKFEAERKLLKNEQTLKDLLSKGDYDEGQATNLIEKYTEVIASVNKDFIDCDWKEYVAKANSRIGKIYHCMLKNDRKAKQYYDKCLDIATCECRSHSWYGEALIASCNIAIKTDYKGNIKIITDGKRSKQSNI</sequence>
<dbReference type="Proteomes" id="UP000009022">
    <property type="component" value="Unassembled WGS sequence"/>
</dbReference>
<keyword evidence="1" id="KW-0812">Transmembrane</keyword>
<dbReference type="KEGG" id="tad:TRIADDRAFT_58230"/>
<dbReference type="EMBL" id="DS985247">
    <property type="protein sequence ID" value="EDV23195.1"/>
    <property type="molecule type" value="Genomic_DNA"/>
</dbReference>
<evidence type="ECO:0000313" key="2">
    <source>
        <dbReference type="EMBL" id="EDV23195.1"/>
    </source>
</evidence>
<dbReference type="InParanoid" id="B3S180"/>
<dbReference type="HOGENOM" id="CLU_726337_0_0_1"/>
<dbReference type="OrthoDB" id="3135773at2759"/>
<keyword evidence="1" id="KW-0472">Membrane</keyword>
<keyword evidence="3" id="KW-1185">Reference proteome</keyword>
<dbReference type="GeneID" id="6755639"/>